<comment type="subunit">
    <text evidence="3 8">Component of the Mediator complex.</text>
</comment>
<reference evidence="11" key="2">
    <citation type="submission" date="2020-12" db="UniProtKB">
        <authorList>
            <consortium name="WormBaseParasite"/>
        </authorList>
    </citation>
    <scope>IDENTIFICATION</scope>
</reference>
<evidence type="ECO:0000313" key="10">
    <source>
        <dbReference type="Proteomes" id="UP000035682"/>
    </source>
</evidence>
<dbReference type="Proteomes" id="UP000035682">
    <property type="component" value="Unplaced"/>
</dbReference>
<evidence type="ECO:0000256" key="5">
    <source>
        <dbReference type="ARBA" id="ARBA00023159"/>
    </source>
</evidence>
<evidence type="ECO:0000256" key="6">
    <source>
        <dbReference type="ARBA" id="ARBA00023163"/>
    </source>
</evidence>
<comment type="function">
    <text evidence="8">Component of the Mediator complex, a coactivator involved in the regulated transcription of nearly all RNA polymerase II-dependent genes. Mediator functions as a bridge to convey information from gene-specific regulatory proteins to the basal RNA polymerase II transcription machinery. Mediator is recruited to promoters by direct interactions with regulatory proteins and serves as a scaffold for the assembly of a functional preinitiation complex with RNA polymerase II and the general transcription factors.</text>
</comment>
<reference evidence="9 10" key="1">
    <citation type="submission" date="2014-09" db="EMBL/GenBank/DDBJ databases">
        <authorList>
            <person name="Martin A.A."/>
        </authorList>
    </citation>
    <scope>NUCLEOTIDE SEQUENCE</scope>
    <source>
        <strain evidence="10">ED321</strain>
        <strain evidence="9">ED321 Heterogonic</strain>
    </source>
</reference>
<accession>A0A090LF99</accession>
<dbReference type="GO" id="GO:0000978">
    <property type="term" value="F:RNA polymerase II cis-regulatory region sequence-specific DNA binding"/>
    <property type="evidence" value="ECO:0007669"/>
    <property type="project" value="TreeGrafter"/>
</dbReference>
<dbReference type="GO" id="GO:0003712">
    <property type="term" value="F:transcription coregulator activity"/>
    <property type="evidence" value="ECO:0007669"/>
    <property type="project" value="InterPro"/>
</dbReference>
<dbReference type="EMBL" id="LN609529">
    <property type="protein sequence ID" value="CEF66170.1"/>
    <property type="molecule type" value="Genomic_DNA"/>
</dbReference>
<name>A0A090LF99_STRRB</name>
<dbReference type="PANTHER" id="PTHR13074">
    <property type="entry name" value="MEDIATOR OF RNA POLYMERASE II TRANSCRIPTION SUBUNIT 8"/>
    <property type="match status" value="1"/>
</dbReference>
<keyword evidence="6 8" id="KW-0804">Transcription</keyword>
<dbReference type="OrthoDB" id="150687at2759"/>
<evidence type="ECO:0000256" key="3">
    <source>
        <dbReference type="ARBA" id="ARBA00011837"/>
    </source>
</evidence>
<dbReference type="OMA" id="NRIHCWN"/>
<dbReference type="InterPro" id="IPR019364">
    <property type="entry name" value="Mediatior_Med8_fun/met"/>
</dbReference>
<keyword evidence="5 8" id="KW-0010">Activator</keyword>
<gene>
    <name evidence="8" type="primary">MED8</name>
    <name evidence="9 11 12" type="ORF">SRAE_2000084000</name>
</gene>
<dbReference type="WBParaSite" id="SRAE_2000084000.1">
    <property type="protein sequence ID" value="SRAE_2000084000.1"/>
    <property type="gene ID" value="WBGene00261040"/>
</dbReference>
<dbReference type="GO" id="GO:0070847">
    <property type="term" value="C:core mediator complex"/>
    <property type="evidence" value="ECO:0007669"/>
    <property type="project" value="TreeGrafter"/>
</dbReference>
<comment type="subcellular location">
    <subcellularLocation>
        <location evidence="1 8">Nucleus</location>
    </subcellularLocation>
</comment>
<evidence type="ECO:0000256" key="1">
    <source>
        <dbReference type="ARBA" id="ARBA00004123"/>
    </source>
</evidence>
<evidence type="ECO:0000313" key="11">
    <source>
        <dbReference type="WBParaSite" id="SRAE_2000084000.1"/>
    </source>
</evidence>
<sequence>MSDILYGGYQHEPEKVKAAIKNLEHKVVEIKMNIENALYLLDLQQNVAFEDLMGLFTSLANAMAQMQTLLKRSALTASQDDSGAFLRSHLLVPQAISLEPNQLLLQKTEGRIPYWNHDVVPEFLSTKLNPELEAIDKAIENEKNLKSQELVTRQINQMNKHIDILLGALNEAGKVAAENHSNKPTYDNNETEIMVRAMMNGEGLPCRSQMSSSQTVQQKK</sequence>
<keyword evidence="4 8" id="KW-0805">Transcription regulation</keyword>
<comment type="similarity">
    <text evidence="2 8">Belongs to the Mediator complex subunit 8 family.</text>
</comment>
<evidence type="ECO:0000313" key="9">
    <source>
        <dbReference type="EMBL" id="CEF66170.1"/>
    </source>
</evidence>
<evidence type="ECO:0000313" key="12">
    <source>
        <dbReference type="WormBase" id="SRAE_2000084000"/>
    </source>
</evidence>
<dbReference type="STRING" id="34506.A0A090LF99"/>
<dbReference type="AlphaFoldDB" id="A0A090LF99"/>
<dbReference type="GO" id="GO:0016592">
    <property type="term" value="C:mediator complex"/>
    <property type="evidence" value="ECO:0007669"/>
    <property type="project" value="InterPro"/>
</dbReference>
<dbReference type="WormBase" id="SRAE_2000084000">
    <property type="protein sequence ID" value="SRP09910"/>
    <property type="gene ID" value="WBGene00261040"/>
</dbReference>
<evidence type="ECO:0000256" key="7">
    <source>
        <dbReference type="ARBA" id="ARBA00023242"/>
    </source>
</evidence>
<dbReference type="PANTHER" id="PTHR13074:SF9">
    <property type="entry name" value="MEDIATOR OF RNA POLYMERASE II TRANSCRIPTION SUBUNIT 8"/>
    <property type="match status" value="1"/>
</dbReference>
<keyword evidence="7 8" id="KW-0539">Nucleus</keyword>
<dbReference type="Pfam" id="PF10232">
    <property type="entry name" value="Med8"/>
    <property type="match status" value="1"/>
</dbReference>
<organism evidence="9">
    <name type="scientific">Strongyloides ratti</name>
    <name type="common">Parasitic roundworm</name>
    <dbReference type="NCBI Taxonomy" id="34506"/>
    <lineage>
        <taxon>Eukaryota</taxon>
        <taxon>Metazoa</taxon>
        <taxon>Ecdysozoa</taxon>
        <taxon>Nematoda</taxon>
        <taxon>Chromadorea</taxon>
        <taxon>Rhabditida</taxon>
        <taxon>Tylenchina</taxon>
        <taxon>Panagrolaimomorpha</taxon>
        <taxon>Strongyloidoidea</taxon>
        <taxon>Strongyloididae</taxon>
        <taxon>Strongyloides</taxon>
    </lineage>
</organism>
<keyword evidence="10" id="KW-1185">Reference proteome</keyword>
<protein>
    <recommendedName>
        <fullName evidence="8">Mediator of RNA polymerase II transcription subunit 8</fullName>
    </recommendedName>
    <alternativeName>
        <fullName evidence="8">Mediator complex subunit 8</fullName>
    </alternativeName>
</protein>
<dbReference type="GO" id="GO:0006357">
    <property type="term" value="P:regulation of transcription by RNA polymerase II"/>
    <property type="evidence" value="ECO:0007669"/>
    <property type="project" value="InterPro"/>
</dbReference>
<evidence type="ECO:0000256" key="2">
    <source>
        <dbReference type="ARBA" id="ARBA00005716"/>
    </source>
</evidence>
<proteinExistence type="inferred from homology"/>
<evidence type="ECO:0000256" key="4">
    <source>
        <dbReference type="ARBA" id="ARBA00023015"/>
    </source>
</evidence>
<evidence type="ECO:0000256" key="8">
    <source>
        <dbReference type="RuleBase" id="RU364144"/>
    </source>
</evidence>